<sequence>MATSQTMSNPNDWLSQSFHTGLFNTTQTETPPTTVAGDSRNNHLSPDQGRVAKPLRRRSRASRRTPTTLFNTDTANFRAMVQRFTGGPAAGSRDPAGGGRGLSFMEHIADAAAIRPASGFHMQYPNQGLQQQQMMFMMGGGGGGSAAAPPRSSSANENRSYDNYML</sequence>
<dbReference type="AlphaFoldDB" id="A0ABD3DVA6"/>
<evidence type="ECO:0000313" key="4">
    <source>
        <dbReference type="Proteomes" id="UP001632038"/>
    </source>
</evidence>
<dbReference type="Proteomes" id="UP001632038">
    <property type="component" value="Unassembled WGS sequence"/>
</dbReference>
<evidence type="ECO:0000259" key="2">
    <source>
        <dbReference type="Pfam" id="PF05678"/>
    </source>
</evidence>
<gene>
    <name evidence="3" type="ORF">CASFOL_011371</name>
</gene>
<feature type="compositionally biased region" description="Low complexity" evidence="1">
    <location>
        <begin position="146"/>
        <end position="155"/>
    </location>
</feature>
<accession>A0ABD3DVA6</accession>
<feature type="region of interest" description="Disordered" evidence="1">
    <location>
        <begin position="140"/>
        <end position="166"/>
    </location>
</feature>
<dbReference type="EMBL" id="JAVIJP010000013">
    <property type="protein sequence ID" value="KAL3646191.1"/>
    <property type="molecule type" value="Genomic_DNA"/>
</dbReference>
<feature type="domain" description="VQ" evidence="2">
    <location>
        <begin position="65"/>
        <end position="90"/>
    </location>
</feature>
<name>A0ABD3DVA6_9LAMI</name>
<dbReference type="PANTHER" id="PTHR33179">
    <property type="entry name" value="VQ MOTIF-CONTAINING PROTEIN"/>
    <property type="match status" value="1"/>
</dbReference>
<proteinExistence type="predicted"/>
<evidence type="ECO:0000313" key="3">
    <source>
        <dbReference type="EMBL" id="KAL3646191.1"/>
    </source>
</evidence>
<feature type="region of interest" description="Disordered" evidence="1">
    <location>
        <begin position="22"/>
        <end position="70"/>
    </location>
</feature>
<comment type="caution">
    <text evidence="3">The sequence shown here is derived from an EMBL/GenBank/DDBJ whole genome shotgun (WGS) entry which is preliminary data.</text>
</comment>
<feature type="compositionally biased region" description="Low complexity" evidence="1">
    <location>
        <begin position="25"/>
        <end position="34"/>
    </location>
</feature>
<reference evidence="4" key="1">
    <citation type="journal article" date="2024" name="IScience">
        <title>Strigolactones Initiate the Formation of Haustorium-like Structures in Castilleja.</title>
        <authorList>
            <person name="Buerger M."/>
            <person name="Peterson D."/>
            <person name="Chory J."/>
        </authorList>
    </citation>
    <scope>NUCLEOTIDE SEQUENCE [LARGE SCALE GENOMIC DNA]</scope>
</reference>
<dbReference type="PANTHER" id="PTHR33179:SF29">
    <property type="entry name" value="OS06G0666400 PROTEIN"/>
    <property type="match status" value="1"/>
</dbReference>
<dbReference type="InterPro" id="IPR039609">
    <property type="entry name" value="VQ_15/22"/>
</dbReference>
<keyword evidence="4" id="KW-1185">Reference proteome</keyword>
<protein>
    <recommendedName>
        <fullName evidence="2">VQ domain-containing protein</fullName>
    </recommendedName>
</protein>
<dbReference type="Pfam" id="PF05678">
    <property type="entry name" value="VQ"/>
    <property type="match status" value="1"/>
</dbReference>
<feature type="compositionally biased region" description="Basic residues" evidence="1">
    <location>
        <begin position="53"/>
        <end position="63"/>
    </location>
</feature>
<organism evidence="3 4">
    <name type="scientific">Castilleja foliolosa</name>
    <dbReference type="NCBI Taxonomy" id="1961234"/>
    <lineage>
        <taxon>Eukaryota</taxon>
        <taxon>Viridiplantae</taxon>
        <taxon>Streptophyta</taxon>
        <taxon>Embryophyta</taxon>
        <taxon>Tracheophyta</taxon>
        <taxon>Spermatophyta</taxon>
        <taxon>Magnoliopsida</taxon>
        <taxon>eudicotyledons</taxon>
        <taxon>Gunneridae</taxon>
        <taxon>Pentapetalae</taxon>
        <taxon>asterids</taxon>
        <taxon>lamiids</taxon>
        <taxon>Lamiales</taxon>
        <taxon>Orobanchaceae</taxon>
        <taxon>Pedicularideae</taxon>
        <taxon>Castillejinae</taxon>
        <taxon>Castilleja</taxon>
    </lineage>
</organism>
<dbReference type="InterPro" id="IPR008889">
    <property type="entry name" value="VQ"/>
</dbReference>
<evidence type="ECO:0000256" key="1">
    <source>
        <dbReference type="SAM" id="MobiDB-lite"/>
    </source>
</evidence>